<evidence type="ECO:0000256" key="3">
    <source>
        <dbReference type="SAM" id="SignalP"/>
    </source>
</evidence>
<keyword evidence="3" id="KW-0732">Signal</keyword>
<organism evidence="4 5">
    <name type="scientific">Triparma strigata</name>
    <dbReference type="NCBI Taxonomy" id="1606541"/>
    <lineage>
        <taxon>Eukaryota</taxon>
        <taxon>Sar</taxon>
        <taxon>Stramenopiles</taxon>
        <taxon>Ochrophyta</taxon>
        <taxon>Bolidophyceae</taxon>
        <taxon>Parmales</taxon>
        <taxon>Triparmaceae</taxon>
        <taxon>Triparma</taxon>
    </lineage>
</organism>
<keyword evidence="2" id="KW-0472">Membrane</keyword>
<gene>
    <name evidence="4" type="ORF">TrST_g8559</name>
</gene>
<evidence type="ECO:0000313" key="4">
    <source>
        <dbReference type="EMBL" id="GMI00175.1"/>
    </source>
</evidence>
<dbReference type="OrthoDB" id="10611559at2759"/>
<evidence type="ECO:0000313" key="5">
    <source>
        <dbReference type="Proteomes" id="UP001165085"/>
    </source>
</evidence>
<feature type="signal peptide" evidence="3">
    <location>
        <begin position="1"/>
        <end position="16"/>
    </location>
</feature>
<keyword evidence="2" id="KW-0812">Transmembrane</keyword>
<dbReference type="EMBL" id="BRXY01000566">
    <property type="protein sequence ID" value="GMI00175.1"/>
    <property type="molecule type" value="Genomic_DNA"/>
</dbReference>
<protein>
    <submittedName>
        <fullName evidence="4">Uncharacterized protein</fullName>
    </submittedName>
</protein>
<comment type="caution">
    <text evidence="4">The sequence shown here is derived from an EMBL/GenBank/DDBJ whole genome shotgun (WGS) entry which is preliminary data.</text>
</comment>
<feature type="chain" id="PRO_5040895609" evidence="3">
    <location>
        <begin position="17"/>
        <end position="605"/>
    </location>
</feature>
<feature type="transmembrane region" description="Helical" evidence="2">
    <location>
        <begin position="441"/>
        <end position="464"/>
    </location>
</feature>
<feature type="compositionally biased region" description="Low complexity" evidence="1">
    <location>
        <begin position="49"/>
        <end position="61"/>
    </location>
</feature>
<sequence>MRSLIITAFLVNVATSESNKGIVSDYYSDYLASPPDFGSSDSRQLAPGSSSSYSSSSYSSSSYSSSYYSSSDYSSTDYWSSYDYSSYSSSYYTDYESSDYESYYSDYQESCEGKLNAAYKCINGTDTDSDACEEDCLEVLINSVEEGDCEEEDLDSTEFIQSALNNGWGVRYVDASIAKGKIWGYYEMCYEDEFDEEDWDYAHEDWDMGEECGDHQFEESIEVVECVYEAVYGDDNGGLQFACYANDMCDTAKFVRNPHCFLEVSSEMDDNVEEIFEAIQYYEGTCHQDVETDCGNAEELKAQEIILVDRGEHCPQGWGFPLSEDHCEKALELITRKGKRDWDEDDFVSIDGIPDPNEGRPQCFWKAKGEHVSKGDVGWIANPNQGCEWNRYDWSGWGAVCIRCGGCFGKCRDCGDGYHEPYDSSIGKKRRDDDDDENPTAALVLITIFFLFLLSCFAMCIHLYKWHVRHGKSRVSVGDGSNFGTSAQGQPAFEMMTFQQGGISSSSPGMIRTGANGERLRAPSQVGLLTQPPASAGLNWGPGLVQTPQDRQNQLLALSRNKDGEVVLGGGGGGGAAAFAAPNPPTPINVAQQQEFVYAKASLLD</sequence>
<accession>A0A9W7F1H0</accession>
<evidence type="ECO:0000256" key="1">
    <source>
        <dbReference type="SAM" id="MobiDB-lite"/>
    </source>
</evidence>
<dbReference type="Proteomes" id="UP001165085">
    <property type="component" value="Unassembled WGS sequence"/>
</dbReference>
<proteinExistence type="predicted"/>
<feature type="region of interest" description="Disordered" evidence="1">
    <location>
        <begin position="41"/>
        <end position="61"/>
    </location>
</feature>
<name>A0A9W7F1H0_9STRA</name>
<evidence type="ECO:0000256" key="2">
    <source>
        <dbReference type="SAM" id="Phobius"/>
    </source>
</evidence>
<keyword evidence="2" id="KW-1133">Transmembrane helix</keyword>
<reference evidence="5" key="1">
    <citation type="journal article" date="2023" name="Commun. Biol.">
        <title>Genome analysis of Parmales, the sister group of diatoms, reveals the evolutionary specialization of diatoms from phago-mixotrophs to photoautotrophs.</title>
        <authorList>
            <person name="Ban H."/>
            <person name="Sato S."/>
            <person name="Yoshikawa S."/>
            <person name="Yamada K."/>
            <person name="Nakamura Y."/>
            <person name="Ichinomiya M."/>
            <person name="Sato N."/>
            <person name="Blanc-Mathieu R."/>
            <person name="Endo H."/>
            <person name="Kuwata A."/>
            <person name="Ogata H."/>
        </authorList>
    </citation>
    <scope>NUCLEOTIDE SEQUENCE [LARGE SCALE GENOMIC DNA]</scope>
    <source>
        <strain evidence="5">NIES 3701</strain>
    </source>
</reference>
<keyword evidence="5" id="KW-1185">Reference proteome</keyword>
<dbReference type="AlphaFoldDB" id="A0A9W7F1H0"/>